<dbReference type="InParanoid" id="C5K6K4"/>
<dbReference type="GeneID" id="9058588"/>
<keyword evidence="3" id="KW-1185">Reference proteome</keyword>
<evidence type="ECO:0000313" key="3">
    <source>
        <dbReference type="Proteomes" id="UP000007800"/>
    </source>
</evidence>
<reference evidence="2 3" key="1">
    <citation type="submission" date="2008-07" db="EMBL/GenBank/DDBJ databases">
        <authorList>
            <person name="El-Sayed N."/>
            <person name="Caler E."/>
            <person name="Inman J."/>
            <person name="Amedeo P."/>
            <person name="Hass B."/>
            <person name="Wortman J."/>
        </authorList>
    </citation>
    <scope>NUCLEOTIDE SEQUENCE [LARGE SCALE GENOMIC DNA]</scope>
    <source>
        <strain evidence="3">ATCC 50983 / TXsc</strain>
    </source>
</reference>
<name>C5K6K4_PERM5</name>
<evidence type="ECO:0000256" key="1">
    <source>
        <dbReference type="SAM" id="SignalP"/>
    </source>
</evidence>
<organism evidence="3">
    <name type="scientific">Perkinsus marinus (strain ATCC 50983 / TXsc)</name>
    <dbReference type="NCBI Taxonomy" id="423536"/>
    <lineage>
        <taxon>Eukaryota</taxon>
        <taxon>Sar</taxon>
        <taxon>Alveolata</taxon>
        <taxon>Perkinsozoa</taxon>
        <taxon>Perkinsea</taxon>
        <taxon>Perkinsida</taxon>
        <taxon>Perkinsidae</taxon>
        <taxon>Perkinsus</taxon>
    </lineage>
</organism>
<dbReference type="Proteomes" id="UP000007800">
    <property type="component" value="Unassembled WGS sequence"/>
</dbReference>
<sequence length="151" mass="16502">MHTFMNVPVLLVCLIAAWADATDNTRPEVFRPFLRAKYNDKINLTSATISEGGQYEKPKGKCAFDSNHQVVNCTCDTSNGLVDDKTHPGEIYAAVCGDDCQDTSHCPKPPTGMAQCGILRVCTIKCHSDKDCPAGAFCAKISFPYCTFRNT</sequence>
<dbReference type="EMBL" id="GG670888">
    <property type="protein sequence ID" value="EER19924.1"/>
    <property type="molecule type" value="Genomic_DNA"/>
</dbReference>
<accession>C5K6K4</accession>
<feature type="chain" id="PRO_5002953762" evidence="1">
    <location>
        <begin position="20"/>
        <end position="151"/>
    </location>
</feature>
<proteinExistence type="predicted"/>
<dbReference type="AlphaFoldDB" id="C5K6K4"/>
<dbReference type="OMA" id="CAMNCKE"/>
<keyword evidence="1" id="KW-0732">Signal</keyword>
<feature type="signal peptide" evidence="1">
    <location>
        <begin position="1"/>
        <end position="19"/>
    </location>
</feature>
<dbReference type="RefSeq" id="XP_002788128.1">
    <property type="nucleotide sequence ID" value="XM_002788082.1"/>
</dbReference>
<gene>
    <name evidence="2" type="ORF">Pmar_PMAR006817</name>
</gene>
<protein>
    <submittedName>
        <fullName evidence="2">Uncharacterized protein</fullName>
    </submittedName>
</protein>
<evidence type="ECO:0000313" key="2">
    <source>
        <dbReference type="EMBL" id="EER19924.1"/>
    </source>
</evidence>